<dbReference type="Pfam" id="PF01965">
    <property type="entry name" value="DJ-1_PfpI"/>
    <property type="match status" value="1"/>
</dbReference>
<name>A0A1M5DKR6_9BACT</name>
<dbReference type="EMBL" id="FQUU01000015">
    <property type="protein sequence ID" value="SHF67495.1"/>
    <property type="molecule type" value="Genomic_DNA"/>
</dbReference>
<dbReference type="OrthoDB" id="6382410at2"/>
<reference evidence="3 4" key="1">
    <citation type="submission" date="2016-11" db="EMBL/GenBank/DDBJ databases">
        <authorList>
            <person name="Jaros S."/>
            <person name="Januszkiewicz K."/>
            <person name="Wedrychowicz H."/>
        </authorList>
    </citation>
    <scope>NUCLEOTIDE SEQUENCE [LARGE SCALE GENOMIC DNA]</scope>
    <source>
        <strain evidence="3 4">DSM 18119</strain>
    </source>
</reference>
<dbReference type="Gene3D" id="3.40.50.880">
    <property type="match status" value="1"/>
</dbReference>
<feature type="domain" description="DJ-1/PfpI" evidence="2">
    <location>
        <begin position="55"/>
        <end position="206"/>
    </location>
</feature>
<evidence type="ECO:0000313" key="3">
    <source>
        <dbReference type="EMBL" id="SHF67495.1"/>
    </source>
</evidence>
<dbReference type="InterPro" id="IPR002818">
    <property type="entry name" value="DJ-1/PfpI"/>
</dbReference>
<protein>
    <submittedName>
        <fullName evidence="3">DJ-1/PfpI family protein</fullName>
    </submittedName>
</protein>
<evidence type="ECO:0000256" key="1">
    <source>
        <dbReference type="SAM" id="SignalP"/>
    </source>
</evidence>
<dbReference type="InterPro" id="IPR029062">
    <property type="entry name" value="Class_I_gatase-like"/>
</dbReference>
<keyword evidence="1" id="KW-0732">Signal</keyword>
<proteinExistence type="predicted"/>
<dbReference type="STRING" id="1121884.SAMN02745131_03270"/>
<dbReference type="PANTHER" id="PTHR43130">
    <property type="entry name" value="ARAC-FAMILY TRANSCRIPTIONAL REGULATOR"/>
    <property type="match status" value="1"/>
</dbReference>
<evidence type="ECO:0000313" key="4">
    <source>
        <dbReference type="Proteomes" id="UP000184048"/>
    </source>
</evidence>
<gene>
    <name evidence="3" type="ORF">SAMN02745131_03270</name>
</gene>
<dbReference type="PANTHER" id="PTHR43130:SF3">
    <property type="entry name" value="HTH-TYPE TRANSCRIPTIONAL REGULATOR RV1931C"/>
    <property type="match status" value="1"/>
</dbReference>
<dbReference type="InterPro" id="IPR052158">
    <property type="entry name" value="INH-QAR"/>
</dbReference>
<feature type="signal peptide" evidence="1">
    <location>
        <begin position="1"/>
        <end position="23"/>
    </location>
</feature>
<dbReference type="SUPFAM" id="SSF52317">
    <property type="entry name" value="Class I glutamine amidotransferase-like"/>
    <property type="match status" value="1"/>
</dbReference>
<dbReference type="AlphaFoldDB" id="A0A1M5DKR6"/>
<dbReference type="RefSeq" id="WP_072836409.1">
    <property type="nucleotide sequence ID" value="NZ_FQUU01000015.1"/>
</dbReference>
<dbReference type="Proteomes" id="UP000184048">
    <property type="component" value="Unassembled WGS sequence"/>
</dbReference>
<accession>A0A1M5DKR6</accession>
<organism evidence="3 4">
    <name type="scientific">Flavisolibacter ginsengisoli DSM 18119</name>
    <dbReference type="NCBI Taxonomy" id="1121884"/>
    <lineage>
        <taxon>Bacteria</taxon>
        <taxon>Pseudomonadati</taxon>
        <taxon>Bacteroidota</taxon>
        <taxon>Chitinophagia</taxon>
        <taxon>Chitinophagales</taxon>
        <taxon>Chitinophagaceae</taxon>
        <taxon>Flavisolibacter</taxon>
    </lineage>
</organism>
<keyword evidence="4" id="KW-1185">Reference proteome</keyword>
<sequence>MKPTKIMKAAIILVAVTALLFHACAPLKEFGRTPVYEGKNNFTYQLPTYDSSKKTVVIVANNEGTELFDMMAPYYLFNATEKANVYIVAKNKVPIVVKKGFFLLPQMTFSQIDSLHIHPDVIVIPFLAVADSLHQDPVIINWIKRHHSDNVTILSVCDGAATAAATGLFDGKPITAHASDYEGIKASFSKPLWVQHTSVASSRNLYSTAGVSNATEGSLMVINKLFGMETMRKVIEDVSYPYDTPKLNHQSNTFHFSDKVTIGKKIIFRKNKKLGVLLQEGINEFALAGIMDTYNRTFPGSIESFSAGDLPIKTLHGLTLIPTGELTNNDLDELHVVSPMTFSTADQKLFKSAQVIKYDSSQRHYIISECLLRIENEYGDHYKNIVKLMLDYN</sequence>
<evidence type="ECO:0000259" key="2">
    <source>
        <dbReference type="Pfam" id="PF01965"/>
    </source>
</evidence>
<feature type="chain" id="PRO_5012974145" evidence="1">
    <location>
        <begin position="24"/>
        <end position="393"/>
    </location>
</feature>